<comment type="subcellular location">
    <subcellularLocation>
        <location evidence="1">Membrane</location>
        <topology evidence="1">Multi-pass membrane protein</topology>
    </subcellularLocation>
</comment>
<evidence type="ECO:0000256" key="7">
    <source>
        <dbReference type="SAM" id="MobiDB-lite"/>
    </source>
</evidence>
<evidence type="ECO:0000256" key="5">
    <source>
        <dbReference type="ARBA" id="ARBA00023136"/>
    </source>
</evidence>
<evidence type="ECO:0000313" key="12">
    <source>
        <dbReference type="RefSeq" id="XP_006820685.1"/>
    </source>
</evidence>
<dbReference type="RefSeq" id="XP_006820685.1">
    <property type="nucleotide sequence ID" value="XM_006820622.1"/>
</dbReference>
<reference evidence="12" key="1">
    <citation type="submission" date="2025-08" db="UniProtKB">
        <authorList>
            <consortium name="RefSeq"/>
        </authorList>
    </citation>
    <scope>IDENTIFICATION</scope>
    <source>
        <tissue evidence="12">Testes</tissue>
    </source>
</reference>
<evidence type="ECO:0000259" key="10">
    <source>
        <dbReference type="Pfam" id="PF20519"/>
    </source>
</evidence>
<dbReference type="PANTHER" id="PTHR10877:SF194">
    <property type="entry name" value="LOCATION OF VULVA DEFECTIVE 1"/>
    <property type="match status" value="1"/>
</dbReference>
<dbReference type="GeneID" id="102801368"/>
<feature type="transmembrane region" description="Helical" evidence="8">
    <location>
        <begin position="616"/>
        <end position="633"/>
    </location>
</feature>
<sequence length="1175" mass="134056">MISNCMFFRSDDEKVQTTDKLFTLGPLQFSLKELYVSVVSSLIVLPPSILLVQLFRKSRAKHSLEISPQSQTIKKTSPPKEANLKEEELAAKKYIKSSASTDNLVEKEKWGLFKATKDKKRPLSAFHIVIDDESGNKRGACEDWDSDYGSTADFEFDRGTSSPRRPASPLDSSWNWSSSKRMNDPLMPRSRPSSADSEAKKPDTKKKDGKDAKKPFMLPHWCVYFAWLLMFLSSAGSAFFTVLYSMEWGNEKSIQWLITFFLSFFESLILVQPIKVIFLALFVALIWKKPEELEGDVEDNQLKPDEQWLTDVSAYEGIVPVDDGMEEMESPLSPEEMEKARRKRFKEVKMKGVLKEMFVYGTYIIILLLIAYGARDMKSRYEYLEMDNLFFQTSLMGKIDNGFGSYLEYIRGAVIPSLYADTTYNGDRIHWRQRRYLANHITYRIGPARLRQLRVRPELCDAPPLMDEYVKQCEVDYDVKKTEDRGLYGASWSPINESFTEPDNPYALPWLFATAEELDGVSLYGQIAWYSGGGYTAELGSTIEKAYSMVDYLESTHWMDIRTRAVILELTVYNAQTDLFSMVTLISEFPSVGGGVAMKKIEVIRLYPYGGTFPEFLMACDVIFICYIIFFIVEEVRQIKKEKKKYFKDYWNYLEITIIILALIGISMFIYKIPTRDIAVNSLHVEETGGKRAFLNLQSTAIYEEIYNLVLASLVFCSILKFMKLMRLNHHIALMIGTLGAARRDLANFCIVFGVTFIAFGQSGFLLFSGLLLSYSTFISTIETLLSTLLGAFNYSELVAAQPILGPIFFFTFIMMSMMILLNLFVTAVMLAYSVVQADKSKMSHDYEIVDFIWDNIKEIVGLDSSAQEPEEEPLPPDEDDDAADDNEDESDLSPRSEAALCPDNTTTPRTKSIASLRHKSPKKKKQEHSSKRKRRGRHGRRYQQLIFTTELDKEKNKENDCAWSMGSVVESLENRVDILSDFVSDFDYDDNKKANRPYTGVMNSSYDKVTQKSHVIDSGGGMLVHLPQLKVIPQIVHVASDSNEMSEARDAEAHGHSKKEREQHRRGTKVKRAGTESHGAKRHQGGHLGPWHISGNDVNDDHDRLAPDMWTDHKHIDSRDYVRHKEPDTRAPCGVTDSNEQSIYDAGQQLRIHLPQTRHLPSRLPPLPGRTKPH</sequence>
<keyword evidence="5 8" id="KW-0472">Membrane</keyword>
<keyword evidence="11" id="KW-1185">Reference proteome</keyword>
<feature type="region of interest" description="Disordered" evidence="7">
    <location>
        <begin position="1156"/>
        <end position="1175"/>
    </location>
</feature>
<dbReference type="Proteomes" id="UP000694865">
    <property type="component" value="Unplaced"/>
</dbReference>
<feature type="domain" description="Polycystin cation channel PKD1/PKD2" evidence="9">
    <location>
        <begin position="613"/>
        <end position="836"/>
    </location>
</feature>
<proteinExistence type="inferred from homology"/>
<evidence type="ECO:0000256" key="3">
    <source>
        <dbReference type="ARBA" id="ARBA00022692"/>
    </source>
</evidence>
<keyword evidence="6" id="KW-0325">Glycoprotein</keyword>
<dbReference type="SUPFAM" id="SSF81324">
    <property type="entry name" value="Voltage-gated potassium channels"/>
    <property type="match status" value="1"/>
</dbReference>
<feature type="region of interest" description="Disordered" evidence="7">
    <location>
        <begin position="1043"/>
        <end position="1093"/>
    </location>
</feature>
<protein>
    <submittedName>
        <fullName evidence="12">Polycystic kidney disease protein 1-like 2-like</fullName>
    </submittedName>
</protein>
<evidence type="ECO:0000256" key="8">
    <source>
        <dbReference type="SAM" id="Phobius"/>
    </source>
</evidence>
<feature type="region of interest" description="Disordered" evidence="7">
    <location>
        <begin position="155"/>
        <end position="211"/>
    </location>
</feature>
<dbReference type="Pfam" id="PF08016">
    <property type="entry name" value="PKD_channel"/>
    <property type="match status" value="1"/>
</dbReference>
<evidence type="ECO:0000259" key="9">
    <source>
        <dbReference type="Pfam" id="PF08016"/>
    </source>
</evidence>
<feature type="compositionally biased region" description="Basic and acidic residues" evidence="7">
    <location>
        <begin position="197"/>
        <end position="211"/>
    </location>
</feature>
<feature type="transmembrane region" description="Helical" evidence="8">
    <location>
        <begin position="653"/>
        <end position="673"/>
    </location>
</feature>
<feature type="transmembrane region" description="Helical" evidence="8">
    <location>
        <begin position="34"/>
        <end position="55"/>
    </location>
</feature>
<feature type="transmembrane region" description="Helical" evidence="8">
    <location>
        <begin position="746"/>
        <end position="768"/>
    </location>
</feature>
<dbReference type="PANTHER" id="PTHR10877">
    <property type="entry name" value="POLYCYSTIN FAMILY MEMBER"/>
    <property type="match status" value="1"/>
</dbReference>
<accession>A0ABM0MKZ4</accession>
<feature type="transmembrane region" description="Helical" evidence="8">
    <location>
        <begin position="221"/>
        <end position="244"/>
    </location>
</feature>
<dbReference type="InterPro" id="IPR051223">
    <property type="entry name" value="Polycystin"/>
</dbReference>
<dbReference type="InterPro" id="IPR013122">
    <property type="entry name" value="PKD1_2_channel"/>
</dbReference>
<organism evidence="11 12">
    <name type="scientific">Saccoglossus kowalevskii</name>
    <name type="common">Acorn worm</name>
    <dbReference type="NCBI Taxonomy" id="10224"/>
    <lineage>
        <taxon>Eukaryota</taxon>
        <taxon>Metazoa</taxon>
        <taxon>Hemichordata</taxon>
        <taxon>Enteropneusta</taxon>
        <taxon>Harrimaniidae</taxon>
        <taxon>Saccoglossus</taxon>
    </lineage>
</organism>
<feature type="transmembrane region" description="Helical" evidence="8">
    <location>
        <begin position="353"/>
        <end position="374"/>
    </location>
</feature>
<evidence type="ECO:0000256" key="1">
    <source>
        <dbReference type="ARBA" id="ARBA00004141"/>
    </source>
</evidence>
<evidence type="ECO:0000313" key="11">
    <source>
        <dbReference type="Proteomes" id="UP000694865"/>
    </source>
</evidence>
<keyword evidence="4 8" id="KW-1133">Transmembrane helix</keyword>
<dbReference type="InterPro" id="IPR046791">
    <property type="entry name" value="Polycystin_dom"/>
</dbReference>
<evidence type="ECO:0000256" key="6">
    <source>
        <dbReference type="ARBA" id="ARBA00023180"/>
    </source>
</evidence>
<feature type="region of interest" description="Disordered" evidence="7">
    <location>
        <begin position="865"/>
        <end position="943"/>
    </location>
</feature>
<dbReference type="InterPro" id="IPR003915">
    <property type="entry name" value="PKD_2"/>
</dbReference>
<feature type="transmembrane region" description="Helical" evidence="8">
    <location>
        <begin position="256"/>
        <end position="287"/>
    </location>
</feature>
<feature type="transmembrane region" description="Helical" evidence="8">
    <location>
        <begin position="706"/>
        <end position="725"/>
    </location>
</feature>
<gene>
    <name evidence="12" type="primary">LOC102801368</name>
</gene>
<comment type="similarity">
    <text evidence="2">Belongs to the polycystin family.</text>
</comment>
<evidence type="ECO:0000256" key="2">
    <source>
        <dbReference type="ARBA" id="ARBA00007200"/>
    </source>
</evidence>
<feature type="transmembrane region" description="Helical" evidence="8">
    <location>
        <begin position="808"/>
        <end position="833"/>
    </location>
</feature>
<dbReference type="PRINTS" id="PR01433">
    <property type="entry name" value="POLYCYSTIN2"/>
</dbReference>
<feature type="compositionally biased region" description="Basic and acidic residues" evidence="7">
    <location>
        <begin position="1047"/>
        <end position="1066"/>
    </location>
</feature>
<keyword evidence="3 8" id="KW-0812">Transmembrane</keyword>
<feature type="compositionally biased region" description="Acidic residues" evidence="7">
    <location>
        <begin position="869"/>
        <end position="892"/>
    </location>
</feature>
<evidence type="ECO:0000256" key="4">
    <source>
        <dbReference type="ARBA" id="ARBA00022989"/>
    </source>
</evidence>
<feature type="transmembrane region" description="Helical" evidence="8">
    <location>
        <begin position="774"/>
        <end position="796"/>
    </location>
</feature>
<name>A0ABM0MKZ4_SACKO</name>
<feature type="domain" description="Polycystin" evidence="10">
    <location>
        <begin position="406"/>
        <end position="606"/>
    </location>
</feature>
<dbReference type="Pfam" id="PF20519">
    <property type="entry name" value="Polycystin_dom"/>
    <property type="match status" value="1"/>
</dbReference>
<feature type="compositionally biased region" description="Basic residues" evidence="7">
    <location>
        <begin position="917"/>
        <end position="942"/>
    </location>
</feature>
<feature type="compositionally biased region" description="Polar residues" evidence="7">
    <location>
        <begin position="904"/>
        <end position="914"/>
    </location>
</feature>